<dbReference type="EMBL" id="LC018355">
    <property type="protein sequence ID" value="BAQ35473.1"/>
    <property type="molecule type" value="Genomic_DNA"/>
</dbReference>
<proteinExistence type="predicted"/>
<accession>A0A0C6EX45</accession>
<name>A0A0C6EX45_LACPN</name>
<organism evidence="1">
    <name type="scientific">Lactiplantibacillus plantarum</name>
    <name type="common">Lactobacillus plantarum</name>
    <dbReference type="NCBI Taxonomy" id="1590"/>
    <lineage>
        <taxon>Bacteria</taxon>
        <taxon>Bacillati</taxon>
        <taxon>Bacillota</taxon>
        <taxon>Bacilli</taxon>
        <taxon>Lactobacillales</taxon>
        <taxon>Lactobacillaceae</taxon>
        <taxon>Lactiplantibacillus</taxon>
    </lineage>
</organism>
<evidence type="ECO:0000313" key="1">
    <source>
        <dbReference type="EMBL" id="BAQ35473.1"/>
    </source>
</evidence>
<protein>
    <submittedName>
        <fullName evidence="1">Glutamate decarboxylase</fullName>
    </submittedName>
</protein>
<dbReference type="AlphaFoldDB" id="A0A0C6EX45"/>
<sequence length="66" mass="7453">MPIDKSSSTIIARSTSIENQCTNIIANPSVTHLMTNTLPSSNSTDWHPQPSMYVRRLLAHRQYRLA</sequence>
<reference evidence="1" key="1">
    <citation type="submission" date="2015-01" db="EMBL/GenBank/DDBJ databases">
        <title>cloning of glutamate decarboxylase gene from Lactonacillus plantarum PTCC1058 and construction of its expression vector.</title>
        <authorList>
            <person name="Arabpour B."/>
            <person name="Abolghasem E."/>
        </authorList>
    </citation>
    <scope>NUCLEOTIDE SEQUENCE</scope>
    <source>
        <strain evidence="1">PTCC1058</strain>
    </source>
</reference>